<gene>
    <name evidence="2" type="ORF">GCM10023215_62180</name>
</gene>
<dbReference type="Pfam" id="PF11387">
    <property type="entry name" value="DUF2795"/>
    <property type="match status" value="2"/>
</dbReference>
<evidence type="ECO:0000313" key="2">
    <source>
        <dbReference type="EMBL" id="GAA4711453.1"/>
    </source>
</evidence>
<accession>A0ABP8XMV5</accession>
<dbReference type="InterPro" id="IPR021527">
    <property type="entry name" value="DUF2795"/>
</dbReference>
<evidence type="ECO:0008006" key="4">
    <source>
        <dbReference type="Google" id="ProtNLM"/>
    </source>
</evidence>
<name>A0ABP8XMV5_9PSEU</name>
<evidence type="ECO:0000256" key="1">
    <source>
        <dbReference type="SAM" id="MobiDB-lite"/>
    </source>
</evidence>
<feature type="compositionally biased region" description="Basic and acidic residues" evidence="1">
    <location>
        <begin position="7"/>
        <end position="17"/>
    </location>
</feature>
<organism evidence="2 3">
    <name type="scientific">Pseudonocardia yuanmonensis</name>
    <dbReference type="NCBI Taxonomy" id="1095914"/>
    <lineage>
        <taxon>Bacteria</taxon>
        <taxon>Bacillati</taxon>
        <taxon>Actinomycetota</taxon>
        <taxon>Actinomycetes</taxon>
        <taxon>Pseudonocardiales</taxon>
        <taxon>Pseudonocardiaceae</taxon>
        <taxon>Pseudonocardia</taxon>
    </lineage>
</organism>
<evidence type="ECO:0000313" key="3">
    <source>
        <dbReference type="Proteomes" id="UP001500325"/>
    </source>
</evidence>
<proteinExistence type="predicted"/>
<comment type="caution">
    <text evidence="2">The sequence shown here is derived from an EMBL/GenBank/DDBJ whole genome shotgun (WGS) entry which is preliminary data.</text>
</comment>
<feature type="region of interest" description="Disordered" evidence="1">
    <location>
        <begin position="1"/>
        <end position="20"/>
    </location>
</feature>
<dbReference type="Proteomes" id="UP001500325">
    <property type="component" value="Unassembled WGS sequence"/>
</dbReference>
<dbReference type="EMBL" id="BAABIC010000032">
    <property type="protein sequence ID" value="GAA4711453.1"/>
    <property type="molecule type" value="Genomic_DNA"/>
</dbReference>
<feature type="region of interest" description="Disordered" evidence="1">
    <location>
        <begin position="153"/>
        <end position="172"/>
    </location>
</feature>
<reference evidence="3" key="1">
    <citation type="journal article" date="2019" name="Int. J. Syst. Evol. Microbiol.">
        <title>The Global Catalogue of Microorganisms (GCM) 10K type strain sequencing project: providing services to taxonomists for standard genome sequencing and annotation.</title>
        <authorList>
            <consortium name="The Broad Institute Genomics Platform"/>
            <consortium name="The Broad Institute Genome Sequencing Center for Infectious Disease"/>
            <person name="Wu L."/>
            <person name="Ma J."/>
        </authorList>
    </citation>
    <scope>NUCLEOTIDE SEQUENCE [LARGE SCALE GENOMIC DNA]</scope>
    <source>
        <strain evidence="3">JCM 18055</strain>
    </source>
</reference>
<keyword evidence="3" id="KW-1185">Reference proteome</keyword>
<protein>
    <recommendedName>
        <fullName evidence="4">DUF2795 domain-containing protein</fullName>
    </recommendedName>
</protein>
<sequence>MPTVRAVRADRGREPARDGYASDMAFQVTEVQKALKGADYPMDGGELAKLAEKNGADKELVESLRGLRQVDGPNTVMAELKGELGGSTPGGNSKDEKQYKDVEGPAFQVNEVQKYLKGADYPADGGQLAELASKNGAPDDLVETLKGLREVDGPNTVMKEIKSHLGGKPDGA</sequence>